<dbReference type="SMART" id="SM00176">
    <property type="entry name" value="RAN"/>
    <property type="match status" value="1"/>
</dbReference>
<sequence>MEPKFSKNKTSKVIMLGSTSVGKTSIIDRFIWNKFTEIREATIGCFNMKNVNFGSACIQLQLWDTAGQERFASLAPMYYRRADYAFIVFDLTNRESFERVQYYHHEIYANISPKNEPIHPVKIGIIGNKNDLISERKIQFEEAKNLADEINCPYFETSAKTGENIKEAFIEAAKAILLLCENHELKFDEEKNEQIILTPKKKQDTICC</sequence>
<keyword evidence="4" id="KW-1185">Reference proteome</keyword>
<dbReference type="SMART" id="SM00175">
    <property type="entry name" value="RAB"/>
    <property type="match status" value="1"/>
</dbReference>
<proteinExistence type="predicted"/>
<gene>
    <name evidence="3" type="ORF">M0811_06739</name>
</gene>
<dbReference type="InterPro" id="IPR027417">
    <property type="entry name" value="P-loop_NTPase"/>
</dbReference>
<dbReference type="OMA" id="HHEIYAN"/>
<comment type="caution">
    <text evidence="3">The sequence shown here is derived from an EMBL/GenBank/DDBJ whole genome shotgun (WGS) entry which is preliminary data.</text>
</comment>
<dbReference type="FunFam" id="3.40.50.300:FF:000808">
    <property type="entry name" value="Small GTP-binding protein, putative"/>
    <property type="match status" value="1"/>
</dbReference>
<dbReference type="EMBL" id="JAPDFW010000063">
    <property type="protein sequence ID" value="KAJ5075877.1"/>
    <property type="molecule type" value="Genomic_DNA"/>
</dbReference>
<dbReference type="GO" id="GO:0003924">
    <property type="term" value="F:GTPase activity"/>
    <property type="evidence" value="ECO:0007669"/>
    <property type="project" value="InterPro"/>
</dbReference>
<dbReference type="PROSITE" id="PS51417">
    <property type="entry name" value="ARF"/>
    <property type="match status" value="1"/>
</dbReference>
<name>A0A9Q0LN58_ANAIG</name>
<dbReference type="Gene3D" id="3.40.50.300">
    <property type="entry name" value="P-loop containing nucleotide triphosphate hydrolases"/>
    <property type="match status" value="1"/>
</dbReference>
<dbReference type="AlphaFoldDB" id="A0A9Q0LN58"/>
<dbReference type="InterPro" id="IPR050227">
    <property type="entry name" value="Rab"/>
</dbReference>
<dbReference type="Pfam" id="PF00071">
    <property type="entry name" value="Ras"/>
    <property type="match status" value="1"/>
</dbReference>
<dbReference type="NCBIfam" id="TIGR00231">
    <property type="entry name" value="small_GTP"/>
    <property type="match status" value="1"/>
</dbReference>
<dbReference type="PROSITE" id="PS51421">
    <property type="entry name" value="RAS"/>
    <property type="match status" value="1"/>
</dbReference>
<keyword evidence="2" id="KW-0342">GTP-binding</keyword>
<dbReference type="InterPro" id="IPR001806">
    <property type="entry name" value="Small_GTPase"/>
</dbReference>
<dbReference type="PROSITE" id="PS51419">
    <property type="entry name" value="RAB"/>
    <property type="match status" value="1"/>
</dbReference>
<dbReference type="SMART" id="SM00173">
    <property type="entry name" value="RAS"/>
    <property type="match status" value="1"/>
</dbReference>
<dbReference type="PANTHER" id="PTHR47977">
    <property type="entry name" value="RAS-RELATED PROTEIN RAB"/>
    <property type="match status" value="1"/>
</dbReference>
<dbReference type="PROSITE" id="PS51420">
    <property type="entry name" value="RHO"/>
    <property type="match status" value="1"/>
</dbReference>
<protein>
    <submittedName>
        <fullName evidence="3">Ras-related protein rab-5b-related</fullName>
    </submittedName>
</protein>
<dbReference type="SMART" id="SM00174">
    <property type="entry name" value="RHO"/>
    <property type="match status" value="1"/>
</dbReference>
<dbReference type="InterPro" id="IPR005225">
    <property type="entry name" value="Small_GTP-bd"/>
</dbReference>
<evidence type="ECO:0000313" key="3">
    <source>
        <dbReference type="EMBL" id="KAJ5075877.1"/>
    </source>
</evidence>
<dbReference type="GO" id="GO:0005525">
    <property type="term" value="F:GTP binding"/>
    <property type="evidence" value="ECO:0007669"/>
    <property type="project" value="UniProtKB-KW"/>
</dbReference>
<keyword evidence="1" id="KW-0547">Nucleotide-binding</keyword>
<dbReference type="Proteomes" id="UP001149090">
    <property type="component" value="Unassembled WGS sequence"/>
</dbReference>
<dbReference type="CDD" id="cd00154">
    <property type="entry name" value="Rab"/>
    <property type="match status" value="1"/>
</dbReference>
<dbReference type="SUPFAM" id="SSF52540">
    <property type="entry name" value="P-loop containing nucleoside triphosphate hydrolases"/>
    <property type="match status" value="1"/>
</dbReference>
<evidence type="ECO:0000256" key="1">
    <source>
        <dbReference type="ARBA" id="ARBA00022741"/>
    </source>
</evidence>
<dbReference type="PRINTS" id="PR00449">
    <property type="entry name" value="RASTRNSFRMNG"/>
</dbReference>
<organism evidence="3 4">
    <name type="scientific">Anaeramoeba ignava</name>
    <name type="common">Anaerobic marine amoeba</name>
    <dbReference type="NCBI Taxonomy" id="1746090"/>
    <lineage>
        <taxon>Eukaryota</taxon>
        <taxon>Metamonada</taxon>
        <taxon>Anaeramoebidae</taxon>
        <taxon>Anaeramoeba</taxon>
    </lineage>
</organism>
<reference evidence="3" key="1">
    <citation type="submission" date="2022-10" db="EMBL/GenBank/DDBJ databases">
        <title>Novel sulphate-reducing endosymbionts in the free-living metamonad Anaeramoeba.</title>
        <authorList>
            <person name="Jerlstrom-Hultqvist J."/>
            <person name="Cepicka I."/>
            <person name="Gallot-Lavallee L."/>
            <person name="Salas-Leiva D."/>
            <person name="Curtis B.A."/>
            <person name="Zahonova K."/>
            <person name="Pipaliya S."/>
            <person name="Dacks J."/>
            <person name="Roger A.J."/>
        </authorList>
    </citation>
    <scope>NUCLEOTIDE SEQUENCE</scope>
    <source>
        <strain evidence="3">BMAN</strain>
    </source>
</reference>
<evidence type="ECO:0000313" key="4">
    <source>
        <dbReference type="Proteomes" id="UP001149090"/>
    </source>
</evidence>
<evidence type="ECO:0000256" key="2">
    <source>
        <dbReference type="ARBA" id="ARBA00023134"/>
    </source>
</evidence>
<accession>A0A9Q0LN58</accession>